<feature type="region of interest" description="Disordered" evidence="5">
    <location>
        <begin position="384"/>
        <end position="412"/>
    </location>
</feature>
<feature type="domain" description="IBR" evidence="6">
    <location>
        <begin position="214"/>
        <end position="350"/>
    </location>
</feature>
<evidence type="ECO:0000256" key="3">
    <source>
        <dbReference type="ARBA" id="ARBA00022786"/>
    </source>
</evidence>
<evidence type="ECO:0000313" key="7">
    <source>
        <dbReference type="EMBL" id="PNW87032.1"/>
    </source>
</evidence>
<feature type="compositionally biased region" description="Gly residues" evidence="5">
    <location>
        <begin position="161"/>
        <end position="172"/>
    </location>
</feature>
<dbReference type="KEGG" id="cre:CHLRE_02g106000v5"/>
<dbReference type="Proteomes" id="UP000006906">
    <property type="component" value="Chromosome 2"/>
</dbReference>
<dbReference type="GO" id="GO:0005634">
    <property type="term" value="C:nucleus"/>
    <property type="evidence" value="ECO:0000318"/>
    <property type="project" value="GO_Central"/>
</dbReference>
<dbReference type="STRING" id="3055.A0A2K3E2L5"/>
<keyword evidence="4" id="KW-0862">Zinc</keyword>
<dbReference type="GeneID" id="66052448"/>
<dbReference type="OrthoDB" id="6050183at2759"/>
<dbReference type="PROSITE" id="PS51257">
    <property type="entry name" value="PROKAR_LIPOPROTEIN"/>
    <property type="match status" value="1"/>
</dbReference>
<evidence type="ECO:0000259" key="6">
    <source>
        <dbReference type="SMART" id="SM00647"/>
    </source>
</evidence>
<dbReference type="InParanoid" id="A0A2K3E2L5"/>
<evidence type="ECO:0000256" key="1">
    <source>
        <dbReference type="ARBA" id="ARBA00022723"/>
    </source>
</evidence>
<dbReference type="SMART" id="SM00647">
    <property type="entry name" value="IBR"/>
    <property type="match status" value="1"/>
</dbReference>
<reference evidence="7 8" key="1">
    <citation type="journal article" date="2007" name="Science">
        <title>The Chlamydomonas genome reveals the evolution of key animal and plant functions.</title>
        <authorList>
            <person name="Merchant S.S."/>
            <person name="Prochnik S.E."/>
            <person name="Vallon O."/>
            <person name="Harris E.H."/>
            <person name="Karpowicz S.J."/>
            <person name="Witman G.B."/>
            <person name="Terry A."/>
            <person name="Salamov A."/>
            <person name="Fritz-Laylin L.K."/>
            <person name="Marechal-Drouard L."/>
            <person name="Marshall W.F."/>
            <person name="Qu L.H."/>
            <person name="Nelson D.R."/>
            <person name="Sanderfoot A.A."/>
            <person name="Spalding M.H."/>
            <person name="Kapitonov V.V."/>
            <person name="Ren Q."/>
            <person name="Ferris P."/>
            <person name="Lindquist E."/>
            <person name="Shapiro H."/>
            <person name="Lucas S.M."/>
            <person name="Grimwood J."/>
            <person name="Schmutz J."/>
            <person name="Cardol P."/>
            <person name="Cerutti H."/>
            <person name="Chanfreau G."/>
            <person name="Chen C.L."/>
            <person name="Cognat V."/>
            <person name="Croft M.T."/>
            <person name="Dent R."/>
            <person name="Dutcher S."/>
            <person name="Fernandez E."/>
            <person name="Fukuzawa H."/>
            <person name="Gonzalez-Ballester D."/>
            <person name="Gonzalez-Halphen D."/>
            <person name="Hallmann A."/>
            <person name="Hanikenne M."/>
            <person name="Hippler M."/>
            <person name="Inwood W."/>
            <person name="Jabbari K."/>
            <person name="Kalanon M."/>
            <person name="Kuras R."/>
            <person name="Lefebvre P.A."/>
            <person name="Lemaire S.D."/>
            <person name="Lobanov A.V."/>
            <person name="Lohr M."/>
            <person name="Manuell A."/>
            <person name="Meier I."/>
            <person name="Mets L."/>
            <person name="Mittag M."/>
            <person name="Mittelmeier T."/>
            <person name="Moroney J.V."/>
            <person name="Moseley J."/>
            <person name="Napoli C."/>
            <person name="Nedelcu A.M."/>
            <person name="Niyogi K."/>
            <person name="Novoselov S.V."/>
            <person name="Paulsen I.T."/>
            <person name="Pazour G."/>
            <person name="Purton S."/>
            <person name="Ral J.P."/>
            <person name="Riano-Pachon D.M."/>
            <person name="Riekhof W."/>
            <person name="Rymarquis L."/>
            <person name="Schroda M."/>
            <person name="Stern D."/>
            <person name="Umen J."/>
            <person name="Willows R."/>
            <person name="Wilson N."/>
            <person name="Zimmer S.L."/>
            <person name="Allmer J."/>
            <person name="Balk J."/>
            <person name="Bisova K."/>
            <person name="Chen C.J."/>
            <person name="Elias M."/>
            <person name="Gendler K."/>
            <person name="Hauser C."/>
            <person name="Lamb M.R."/>
            <person name="Ledford H."/>
            <person name="Long J.C."/>
            <person name="Minagawa J."/>
            <person name="Page M.D."/>
            <person name="Pan J."/>
            <person name="Pootakham W."/>
            <person name="Roje S."/>
            <person name="Rose A."/>
            <person name="Stahlberg E."/>
            <person name="Terauchi A.M."/>
            <person name="Yang P."/>
            <person name="Ball S."/>
            <person name="Bowler C."/>
            <person name="Dieckmann C.L."/>
            <person name="Gladyshev V.N."/>
            <person name="Green P."/>
            <person name="Jorgensen R."/>
            <person name="Mayfield S."/>
            <person name="Mueller-Roeber B."/>
            <person name="Rajamani S."/>
            <person name="Sayre R.T."/>
            <person name="Brokstein P."/>
            <person name="Dubchak I."/>
            <person name="Goodstein D."/>
            <person name="Hornick L."/>
            <person name="Huang Y.W."/>
            <person name="Jhaveri J."/>
            <person name="Luo Y."/>
            <person name="Martinez D."/>
            <person name="Ngau W.C."/>
            <person name="Otillar B."/>
            <person name="Poliakov A."/>
            <person name="Porter A."/>
            <person name="Szajkowski L."/>
            <person name="Werner G."/>
            <person name="Zhou K."/>
            <person name="Grigoriev I.V."/>
            <person name="Rokhsar D.S."/>
            <person name="Grossman A.R."/>
        </authorList>
    </citation>
    <scope>NUCLEOTIDE SEQUENCE [LARGE SCALE GENOMIC DNA]</scope>
    <source>
        <strain evidence="8">CC-503</strain>
    </source>
</reference>
<keyword evidence="2" id="KW-0863">Zinc-finger</keyword>
<proteinExistence type="predicted"/>
<sequence length="844" mass="85437">MAFRCGCCGRFYDLHQLAPALPSTCACLICTSCARASVEEQLRAATSRGFEPQPPAPATRDAAAGGGGPKAGAGGGGGDPTPHPPPRARLPSLHQPGDTVLYRTAEGAYVEAVVDQVDISVQPPQYGIRLPGARDLRFTEQHRLLSTQPPAAVAAAAAGNGASGNGASGGRSNGAHGPLQPPPPTAAAARCPGCGVLLPGGLAALRPLAPDLVAAWEAERTAAWLRVHDVISCPHPGCGALIMRVPAAAAASSSAPASAAASPHTSPYPSPPPSQRRRMASQGAAAAAPPQPPGGAYGPGAADLAAAARRRAAAEAAAAHRERHRYRCSACRGDFCDLCGAAPYHGGLTCTQARSPECLMCGDPVEQRERLTALLPVAAAAVARDEDGDGGDAGEAEGGPGRDGAGAQDGSGAAAAVGPWAAAVVRRAGRGELLRALRGALDMDTSWCLERRDLERALLHYGCRTCAAPDCADKRAAMCGLPLPCGHWCCGLRHGRHADVPEPEPGSHPHQGHPRCVECGADPITGAAPAGAAAAAAAAAGTGTGGAGAGLGRGRAAAGAAVARDCCYCQEPLRSAPCIELGCGRRHACHLACASARLRAGYPGPHISFGHLYCPLCRDSDPAAGSNLQAALGPVHLDHPALALALAPHLSLREAVAGAARQRLRLDAQLKADPALRPGGKYDGRPADFALERLLFYKCSKCAKPYFGGARACGAQAEDGEDGGGGGHRADELVCGDCCAQAAGTNCAKHGTAYIEWKCKYCCSMATWFCFGTTHMCNKCHQDPFNLRGVGRDGGGGAGAGGAGGGGGAAECRDPRCSLRARSIPHPPPGQEACLGCGMCRAGL</sequence>
<dbReference type="AlphaFoldDB" id="A0A2K3E2L5"/>
<feature type="region of interest" description="Disordered" evidence="5">
    <location>
        <begin position="155"/>
        <end position="186"/>
    </location>
</feature>
<accession>A0A2K3E2L5</accession>
<feature type="compositionally biased region" description="Low complexity" evidence="5">
    <location>
        <begin position="256"/>
        <end position="265"/>
    </location>
</feature>
<evidence type="ECO:0000256" key="5">
    <source>
        <dbReference type="SAM" id="MobiDB-lite"/>
    </source>
</evidence>
<dbReference type="PANTHER" id="PTHR45943">
    <property type="entry name" value="E3 UBIQUITIN-PROTEIN LIGASE MYCBP2"/>
    <property type="match status" value="1"/>
</dbReference>
<dbReference type="GO" id="GO:0005886">
    <property type="term" value="C:plasma membrane"/>
    <property type="evidence" value="ECO:0000318"/>
    <property type="project" value="GO_Central"/>
</dbReference>
<feature type="region of interest" description="Disordered" evidence="5">
    <location>
        <begin position="256"/>
        <end position="301"/>
    </location>
</feature>
<feature type="compositionally biased region" description="Acidic residues" evidence="5">
    <location>
        <begin position="386"/>
        <end position="395"/>
    </location>
</feature>
<feature type="compositionally biased region" description="Gly residues" evidence="5">
    <location>
        <begin position="64"/>
        <end position="79"/>
    </location>
</feature>
<dbReference type="RefSeq" id="XP_042927437.1">
    <property type="nucleotide sequence ID" value="XM_043059803.1"/>
</dbReference>
<dbReference type="GO" id="GO:0061630">
    <property type="term" value="F:ubiquitin protein ligase activity"/>
    <property type="evidence" value="ECO:0000318"/>
    <property type="project" value="GO_Central"/>
</dbReference>
<organism evidence="7 8">
    <name type="scientific">Chlamydomonas reinhardtii</name>
    <name type="common">Chlamydomonas smithii</name>
    <dbReference type="NCBI Taxonomy" id="3055"/>
    <lineage>
        <taxon>Eukaryota</taxon>
        <taxon>Viridiplantae</taxon>
        <taxon>Chlorophyta</taxon>
        <taxon>core chlorophytes</taxon>
        <taxon>Chlorophyceae</taxon>
        <taxon>CS clade</taxon>
        <taxon>Chlamydomonadales</taxon>
        <taxon>Chlamydomonadaceae</taxon>
        <taxon>Chlamydomonas</taxon>
    </lineage>
</organism>
<evidence type="ECO:0000256" key="2">
    <source>
        <dbReference type="ARBA" id="ARBA00022771"/>
    </source>
</evidence>
<feature type="region of interest" description="Disordered" evidence="5">
    <location>
        <begin position="45"/>
        <end position="95"/>
    </location>
</feature>
<evidence type="ECO:0000313" key="8">
    <source>
        <dbReference type="Proteomes" id="UP000006906"/>
    </source>
</evidence>
<keyword evidence="3" id="KW-0833">Ubl conjugation pathway</keyword>
<name>A0A2K3E2L5_CHLRE</name>
<dbReference type="Gramene" id="PNW87032">
    <property type="protein sequence ID" value="PNW87032"/>
    <property type="gene ID" value="CHLRE_02g106000v5"/>
</dbReference>
<feature type="compositionally biased region" description="Gly residues" evidence="5">
    <location>
        <begin position="396"/>
        <end position="409"/>
    </location>
</feature>
<keyword evidence="8" id="KW-1185">Reference proteome</keyword>
<keyword evidence="1" id="KW-0479">Metal-binding</keyword>
<dbReference type="EMBL" id="CM008963">
    <property type="protein sequence ID" value="PNW87032.1"/>
    <property type="molecule type" value="Genomic_DNA"/>
</dbReference>
<dbReference type="PANTHER" id="PTHR45943:SF2">
    <property type="entry name" value="RING-TYPE DOMAIN-CONTAINING PROTEIN"/>
    <property type="match status" value="1"/>
</dbReference>
<protein>
    <recommendedName>
        <fullName evidence="6">IBR domain-containing protein</fullName>
    </recommendedName>
</protein>
<gene>
    <name evidence="7" type="ORF">CHLRE_02g106000v5</name>
</gene>
<evidence type="ECO:0000256" key="4">
    <source>
        <dbReference type="ARBA" id="ARBA00022833"/>
    </source>
</evidence>
<dbReference type="InterPro" id="IPR002867">
    <property type="entry name" value="IBR_dom"/>
</dbReference>
<dbReference type="GO" id="GO:0008270">
    <property type="term" value="F:zinc ion binding"/>
    <property type="evidence" value="ECO:0007669"/>
    <property type="project" value="UniProtKB-KW"/>
</dbReference>